<dbReference type="AlphaFoldDB" id="A0AAE8SRV8"/>
<dbReference type="GO" id="GO:0005634">
    <property type="term" value="C:nucleus"/>
    <property type="evidence" value="ECO:0007669"/>
    <property type="project" value="UniProtKB-SubCell"/>
</dbReference>
<evidence type="ECO:0000256" key="9">
    <source>
        <dbReference type="SAM" id="MobiDB-lite"/>
    </source>
</evidence>
<gene>
    <name evidence="11" type="ORF">DNG_01100</name>
</gene>
<name>A0AAE8SRV8_9PEZI</name>
<feature type="compositionally biased region" description="Polar residues" evidence="9">
    <location>
        <begin position="15"/>
        <end position="30"/>
    </location>
</feature>
<keyword evidence="5" id="KW-0805">Transcription regulation</keyword>
<feature type="region of interest" description="Disordered" evidence="9">
    <location>
        <begin position="371"/>
        <end position="402"/>
    </location>
</feature>
<organism evidence="11 12">
    <name type="scientific">Cephalotrichum gorgonifer</name>
    <dbReference type="NCBI Taxonomy" id="2041049"/>
    <lineage>
        <taxon>Eukaryota</taxon>
        <taxon>Fungi</taxon>
        <taxon>Dikarya</taxon>
        <taxon>Ascomycota</taxon>
        <taxon>Pezizomycotina</taxon>
        <taxon>Sordariomycetes</taxon>
        <taxon>Hypocreomycetidae</taxon>
        <taxon>Microascales</taxon>
        <taxon>Microascaceae</taxon>
        <taxon>Cephalotrichum</taxon>
    </lineage>
</organism>
<evidence type="ECO:0000256" key="8">
    <source>
        <dbReference type="PROSITE-ProRule" id="PRU00042"/>
    </source>
</evidence>
<keyword evidence="2" id="KW-0479">Metal-binding</keyword>
<dbReference type="Gene3D" id="3.30.160.60">
    <property type="entry name" value="Classic Zinc Finger"/>
    <property type="match status" value="1"/>
</dbReference>
<keyword evidence="7" id="KW-0539">Nucleus</keyword>
<dbReference type="Proteomes" id="UP001187682">
    <property type="component" value="Unassembled WGS sequence"/>
</dbReference>
<evidence type="ECO:0000259" key="10">
    <source>
        <dbReference type="PROSITE" id="PS50157"/>
    </source>
</evidence>
<feature type="domain" description="C2H2-type" evidence="10">
    <location>
        <begin position="401"/>
        <end position="430"/>
    </location>
</feature>
<reference evidence="11" key="1">
    <citation type="submission" date="2018-03" db="EMBL/GenBank/DDBJ databases">
        <authorList>
            <person name="Guldener U."/>
        </authorList>
    </citation>
    <scope>NUCLEOTIDE SEQUENCE</scope>
</reference>
<dbReference type="GO" id="GO:0006357">
    <property type="term" value="P:regulation of transcription by RNA polymerase II"/>
    <property type="evidence" value="ECO:0007669"/>
    <property type="project" value="TreeGrafter"/>
</dbReference>
<comment type="subcellular location">
    <subcellularLocation>
        <location evidence="1">Nucleus</location>
    </subcellularLocation>
</comment>
<dbReference type="PROSITE" id="PS50157">
    <property type="entry name" value="ZINC_FINGER_C2H2_2"/>
    <property type="match status" value="1"/>
</dbReference>
<dbReference type="SMART" id="SM00355">
    <property type="entry name" value="ZnF_C2H2"/>
    <property type="match status" value="3"/>
</dbReference>
<protein>
    <submittedName>
        <fullName evidence="11">Related to Cys2-His2 zinc finger transcription factor ACEI</fullName>
    </submittedName>
</protein>
<evidence type="ECO:0000256" key="7">
    <source>
        <dbReference type="ARBA" id="ARBA00023242"/>
    </source>
</evidence>
<evidence type="ECO:0000256" key="1">
    <source>
        <dbReference type="ARBA" id="ARBA00004123"/>
    </source>
</evidence>
<dbReference type="InterPro" id="IPR051061">
    <property type="entry name" value="Zinc_finger_trans_reg"/>
</dbReference>
<dbReference type="EMBL" id="ONZQ02000001">
    <property type="protein sequence ID" value="SPN97588.1"/>
    <property type="molecule type" value="Genomic_DNA"/>
</dbReference>
<keyword evidence="6" id="KW-0804">Transcription</keyword>
<feature type="region of interest" description="Disordered" evidence="9">
    <location>
        <begin position="504"/>
        <end position="534"/>
    </location>
</feature>
<evidence type="ECO:0000256" key="3">
    <source>
        <dbReference type="ARBA" id="ARBA00022771"/>
    </source>
</evidence>
<evidence type="ECO:0000256" key="4">
    <source>
        <dbReference type="ARBA" id="ARBA00022833"/>
    </source>
</evidence>
<evidence type="ECO:0000313" key="11">
    <source>
        <dbReference type="EMBL" id="SPN97588.1"/>
    </source>
</evidence>
<keyword evidence="3 8" id="KW-0863">Zinc-finger</keyword>
<sequence length="749" mass="83605">MAPNPRRTSRPAATRSGNDASTALSLNTGASLRKCPTFHSPTSPSSSQSSRTFAPPSIRRCQTNLDDVVDAHLRRVALIVDDFDKSLSLSHTTEHNPSAPRKSYRDHSLPLPAGLVDLPVVDPAMAARRVLRPRNRRTSNNQVSDSGLGTSISSTSVKRTSAQGTKKSTVSAITRSASNMEDVAGLSERAVSRIHAHILKPLLAKPSLKDFQPIVLDIPRRIRDKDIICLRDLEKTLIFMAPERTKTAAKYLDFCLTSVDCIKTTADYLSDREQTRQTDRPYTNLYFMDLEDQLRQYASQLAEAQKDVSGNAKTMELDASDEVRLHGGLSKNGRPAELVRVKKDGRAFSMATGELVDIDEDSKGFMRMKRSLSEEQEENEDILRSMARRKKNPTPEELAPKKCREPGCTKEFKRPCDLTKHEKTHSRPWKCPIKSCKYHEYGWPTEKEMARHHNDKHSAAPAMYECQFSPCPYKSKRESNCKQHMEKTHGWTYVRTKVNRKKAGESVAAAAADSSTVQQTPQLTNMSTPDSHLSLNTPPADHDDDFMALPDNSLTFPKYLPEEDYYNINQPPDHIPELDAMDMDMDLGMSPSDMSAAETPFTDPTEHYSRFQDGTGFTIEEDIYTAAAHLPTPDPALFAKPMDAQFISYPDAMVSHQAPSALLTPHFSPIGQANAMLFTPGSMEEVDEGFHEDGFGQDFPLFPTVKMESYEPLFDGGVPTAGLGYSQPSQDMFTTGMEWSSQDYGIYNE</sequence>
<comment type="caution">
    <text evidence="11">The sequence shown here is derived from an EMBL/GenBank/DDBJ whole genome shotgun (WGS) entry which is preliminary data.</text>
</comment>
<feature type="region of interest" description="Disordered" evidence="9">
    <location>
        <begin position="1"/>
        <end position="55"/>
    </location>
</feature>
<feature type="region of interest" description="Disordered" evidence="9">
    <location>
        <begin position="130"/>
        <end position="170"/>
    </location>
</feature>
<feature type="compositionally biased region" description="Low complexity" evidence="9">
    <location>
        <begin position="37"/>
        <end position="55"/>
    </location>
</feature>
<proteinExistence type="predicted"/>
<accession>A0AAE8SRV8</accession>
<dbReference type="PANTHER" id="PTHR46179">
    <property type="entry name" value="ZINC FINGER PROTEIN"/>
    <property type="match status" value="1"/>
</dbReference>
<evidence type="ECO:0000313" key="12">
    <source>
        <dbReference type="Proteomes" id="UP001187682"/>
    </source>
</evidence>
<dbReference type="InterPro" id="IPR013087">
    <property type="entry name" value="Znf_C2H2_type"/>
</dbReference>
<evidence type="ECO:0000256" key="2">
    <source>
        <dbReference type="ARBA" id="ARBA00022723"/>
    </source>
</evidence>
<evidence type="ECO:0000256" key="5">
    <source>
        <dbReference type="ARBA" id="ARBA00023015"/>
    </source>
</evidence>
<dbReference type="GO" id="GO:0008270">
    <property type="term" value="F:zinc ion binding"/>
    <property type="evidence" value="ECO:0007669"/>
    <property type="project" value="UniProtKB-KW"/>
</dbReference>
<feature type="compositionally biased region" description="Polar residues" evidence="9">
    <location>
        <begin position="138"/>
        <end position="170"/>
    </location>
</feature>
<feature type="compositionally biased region" description="Polar residues" evidence="9">
    <location>
        <begin position="513"/>
        <end position="534"/>
    </location>
</feature>
<keyword evidence="12" id="KW-1185">Reference proteome</keyword>
<evidence type="ECO:0000256" key="6">
    <source>
        <dbReference type="ARBA" id="ARBA00023163"/>
    </source>
</evidence>
<dbReference type="PROSITE" id="PS00028">
    <property type="entry name" value="ZINC_FINGER_C2H2_1"/>
    <property type="match status" value="1"/>
</dbReference>
<keyword evidence="4" id="KW-0862">Zinc</keyword>
<dbReference type="PANTHER" id="PTHR46179:SF13">
    <property type="entry name" value="C2H2-TYPE DOMAIN-CONTAINING PROTEIN"/>
    <property type="match status" value="1"/>
</dbReference>